<dbReference type="Pfam" id="PF09299">
    <property type="entry name" value="Mu-transpos_C"/>
    <property type="match status" value="1"/>
</dbReference>
<evidence type="ECO:0000259" key="3">
    <source>
        <dbReference type="Pfam" id="PF09299"/>
    </source>
</evidence>
<dbReference type="GO" id="GO:0015074">
    <property type="term" value="P:DNA integration"/>
    <property type="evidence" value="ECO:0007669"/>
    <property type="project" value="InterPro"/>
</dbReference>
<feature type="domain" description="Transposase-like Mu C-terminal" evidence="3">
    <location>
        <begin position="511"/>
        <end position="568"/>
    </location>
</feature>
<dbReference type="RefSeq" id="WP_221048383.1">
    <property type="nucleotide sequence ID" value="NZ_AP019782.1"/>
</dbReference>
<protein>
    <submittedName>
        <fullName evidence="4">Transposase</fullName>
    </submittedName>
</protein>
<dbReference type="Proteomes" id="UP000824988">
    <property type="component" value="Chromosome"/>
</dbReference>
<evidence type="ECO:0000313" key="4">
    <source>
        <dbReference type="EMBL" id="BBL70367.1"/>
    </source>
</evidence>
<dbReference type="KEGG" id="moz:MoryE10_09730"/>
<reference evidence="4" key="1">
    <citation type="submission" date="2019-06" db="EMBL/GenBank/DDBJ databases">
        <title>Complete genome sequence of Methylogaea oryzae strain JCM16910.</title>
        <authorList>
            <person name="Asakawa S."/>
        </authorList>
    </citation>
    <scope>NUCLEOTIDE SEQUENCE</scope>
    <source>
        <strain evidence="4">E10</strain>
    </source>
</reference>
<dbReference type="InterPro" id="IPR001584">
    <property type="entry name" value="Integrase_cat-core"/>
</dbReference>
<evidence type="ECO:0000259" key="2">
    <source>
        <dbReference type="Pfam" id="PF00665"/>
    </source>
</evidence>
<keyword evidence="5" id="KW-1185">Reference proteome</keyword>
<accession>A0A8D4VNL3</accession>
<proteinExistence type="predicted"/>
<sequence length="682" mass="74750">MSPKTHYSCAELAALRLPGYPGTPEGWSKQAERESWPFRKAKSKGRNGLRREYQPPAAVQKLIQRQALEAAVSQVVTSAEDLSSSALLTGGVPAAGSFYSVPVAAAPAAPVPLTTAEQTVADARAAVLALIVRLQQQAGCSQEAAMQTFVAKAALGELDADTQALLIQARDARGKKGGSLLSVRTLKRWLAEKSKGGRLAPKHVQKDHSIPAWGPAVLARYRVPQRISVAAAVKQACADLAAAGWMEADLPSEFQARRWFDKLPVSVLERGRATGAAWRAIMPCTRRDWAGLSPMDVWVGDGHTFKAKVQHPDHGRPFAPEVTLVMDCASRKVVGWAVSLSENQIAVSEALSHGFKQYGRPLIYYSDNGAGQTAKLLDAPVTGLLARLGIDHQTGIPGNPQGRGIIERVWQTLTIPLARTFPTCQTKTMDRDTLRKLTGEIDKAQRKGQVPAFVPSWKQFIDELEAAINDYNANHPHRALKGMTPDAYFNKHLPADAHLALDESELLSLYRPEVVRTPQRGEVSLFNNRYFLRELAELKPGTTVRVAFDIHDAAKVWIKDMHGRWIGEAEWEGNTKDAFPKAYTDQLKEKRVEQTVKRRQAQIQTARDELGNTLEHLGDNVLTLADFLPAQEPIAAEPEKTLLDFLPAETEETETGSYADTVMWLYGPNGGEELAEDEAAVG</sequence>
<feature type="compositionally biased region" description="Basic residues" evidence="1">
    <location>
        <begin position="39"/>
        <end position="48"/>
    </location>
</feature>
<name>A0A8D4VNL3_9GAMM</name>
<feature type="region of interest" description="Disordered" evidence="1">
    <location>
        <begin position="21"/>
        <end position="51"/>
    </location>
</feature>
<gene>
    <name evidence="4" type="ORF">MoryE10_09730</name>
</gene>
<evidence type="ECO:0000256" key="1">
    <source>
        <dbReference type="SAM" id="MobiDB-lite"/>
    </source>
</evidence>
<dbReference type="InterPro" id="IPR015378">
    <property type="entry name" value="Transposase-like_Mu_C"/>
</dbReference>
<evidence type="ECO:0000313" key="5">
    <source>
        <dbReference type="Proteomes" id="UP000824988"/>
    </source>
</evidence>
<feature type="domain" description="Integrase catalytic" evidence="2">
    <location>
        <begin position="294"/>
        <end position="400"/>
    </location>
</feature>
<dbReference type="Pfam" id="PF00665">
    <property type="entry name" value="rve"/>
    <property type="match status" value="1"/>
</dbReference>
<dbReference type="AlphaFoldDB" id="A0A8D4VNL3"/>
<dbReference type="EMBL" id="AP019782">
    <property type="protein sequence ID" value="BBL70367.1"/>
    <property type="molecule type" value="Genomic_DNA"/>
</dbReference>
<organism evidence="4 5">
    <name type="scientific">Methylogaea oryzae</name>
    <dbReference type="NCBI Taxonomy" id="1295382"/>
    <lineage>
        <taxon>Bacteria</taxon>
        <taxon>Pseudomonadati</taxon>
        <taxon>Pseudomonadota</taxon>
        <taxon>Gammaproteobacteria</taxon>
        <taxon>Methylococcales</taxon>
        <taxon>Methylococcaceae</taxon>
        <taxon>Methylogaea</taxon>
    </lineage>
</organism>